<dbReference type="PANTHER" id="PTHR32097:SF18">
    <property type="entry name" value="RING-TYPE DOMAIN-CONTAINING PROTEIN"/>
    <property type="match status" value="1"/>
</dbReference>
<dbReference type="NCBIfam" id="NF041916">
    <property type="entry name" value="RING_SCO0854"/>
    <property type="match status" value="1"/>
</dbReference>
<dbReference type="RefSeq" id="WP_187738682.1">
    <property type="nucleotide sequence ID" value="NZ_CP060825.1"/>
</dbReference>
<dbReference type="AlphaFoldDB" id="A0A7H0HLQ9"/>
<dbReference type="Pfam" id="PF14447">
    <property type="entry name" value="Prok-RING_4"/>
    <property type="match status" value="1"/>
</dbReference>
<dbReference type="CDD" id="cd06974">
    <property type="entry name" value="TerD_like"/>
    <property type="match status" value="1"/>
</dbReference>
<dbReference type="PANTHER" id="PTHR32097">
    <property type="entry name" value="CAMP-BINDING PROTEIN 1-RELATED"/>
    <property type="match status" value="1"/>
</dbReference>
<feature type="region of interest" description="Disordered" evidence="1">
    <location>
        <begin position="1"/>
        <end position="20"/>
    </location>
</feature>
<name>A0A7H0HLQ9_9ACTN</name>
<dbReference type="EMBL" id="CP060825">
    <property type="protein sequence ID" value="QNP61475.1"/>
    <property type="molecule type" value="Genomic_DNA"/>
</dbReference>
<proteinExistence type="predicted"/>
<dbReference type="Proteomes" id="UP000516230">
    <property type="component" value="Chromosome"/>
</dbReference>
<gene>
    <name evidence="3" type="ORF">IAG43_00100</name>
</gene>
<evidence type="ECO:0000259" key="2">
    <source>
        <dbReference type="PROSITE" id="PS50089"/>
    </source>
</evidence>
<dbReference type="SUPFAM" id="SSF57850">
    <property type="entry name" value="RING/U-box"/>
    <property type="match status" value="1"/>
</dbReference>
<dbReference type="KEGG" id="sgj:IAG43_00100"/>
<feature type="domain" description="RING-type" evidence="2">
    <location>
        <begin position="141"/>
        <end position="177"/>
    </location>
</feature>
<dbReference type="InterPro" id="IPR003325">
    <property type="entry name" value="TerD"/>
</dbReference>
<evidence type="ECO:0000313" key="3">
    <source>
        <dbReference type="EMBL" id="QNP61475.1"/>
    </source>
</evidence>
<reference evidence="3 4" key="1">
    <citation type="submission" date="2020-08" db="EMBL/GenBank/DDBJ databases">
        <title>A novel species.</title>
        <authorList>
            <person name="Gao J."/>
        </authorList>
    </citation>
    <scope>NUCLEOTIDE SEQUENCE [LARGE SCALE GENOMIC DNA]</scope>
    <source>
        <strain evidence="3 4">CRPJ-33</strain>
    </source>
</reference>
<evidence type="ECO:0000256" key="1">
    <source>
        <dbReference type="SAM" id="MobiDB-lite"/>
    </source>
</evidence>
<protein>
    <recommendedName>
        <fullName evidence="2">RING-type domain-containing protein</fullName>
    </recommendedName>
</protein>
<evidence type="ECO:0000313" key="4">
    <source>
        <dbReference type="Proteomes" id="UP000516230"/>
    </source>
</evidence>
<accession>A0A7H0HLQ9</accession>
<keyword evidence="4" id="KW-1185">Reference proteome</keyword>
<feature type="compositionally biased region" description="Low complexity" evidence="1">
    <location>
        <begin position="1"/>
        <end position="17"/>
    </location>
</feature>
<sequence length="890" mass="95263">MSRTGTTTHTTTAAGATRPRSLATVLLTRRAAVYLPAPGAAANPAGANPAGETGADLLEAELVQRGYLLSPGLRRAFAATDTRLLGDTGRALLDAVDREIGAHRDHVPLLRGFPDTVPEDTCRHYVERVLSILFQHPDQPCVLCGTAGSVVPVSPCAHLVCGSCFDGADFSACPVCERRIDPADPFLRPAPPRRRLFGRATSAPQRLRLLSHGGDLTACQKDAARELDDLLARTGALSPQDADDLGALLAARSRDDLDRLPARVPGRETKARLVSWLLDVPGTDPAHPAVAEATARIDTATDVLRVLVLRSGGDPGLVDIPRFARTPRPLRRVLLSVLDTLDPAQAAEDMRRHRRAWIHAAERLHPFEQADRFPRAALAFAALRGTPLTGDTLSTVLRRTAAAHDGIDATGDSVTAHRWSGRVEAALAARDIDGALALLSSRPGELVRRLDHLLRLAVDLDPSNADPSEADTGTGRAQAVVRALEHAATSVAPAVLLSALGSLRVRDREHTVRVFFPKAGAAKTHVTDDVRPLLPTAVTRSVTEVLTAEVLRRAGRGAPVGVAVVDAGLDRMIAPFAERTASRALVTLPRGSELALPDGRSLRLFLTWEESEASGRTDLDLSVAMFDAQWRHIGVCDYTHLRYARKAAVHSGDLQSAPPPLGATEFVDLDLDRLAETGARYAVAVVFSYNDVPFGELAEAFAGLMLRDGPGADGPLFDPRSVEQRFDLTGSGRACVPLMIDVQSRTLRWLDVVKGVTGTQHAVWRHADALATLAHRLTELFASGARIGLGELARWHAAARAGTVVLRHPDGTRCLYTRRDDEDVPRFAARIGTPDADTGDFAAPDLVYLLRGDVQPADGAEAYALHPLALDASRVRLLAAPDLVTALTPG</sequence>
<dbReference type="InterPro" id="IPR051324">
    <property type="entry name" value="Stress/Tellurium_Resist"/>
</dbReference>
<dbReference type="PROSITE" id="PS50089">
    <property type="entry name" value="ZF_RING_2"/>
    <property type="match status" value="1"/>
</dbReference>
<dbReference type="InterPro" id="IPR001841">
    <property type="entry name" value="Znf_RING"/>
</dbReference>
<organism evidence="3 4">
    <name type="scientific">Streptomyces genisteinicus</name>
    <dbReference type="NCBI Taxonomy" id="2768068"/>
    <lineage>
        <taxon>Bacteria</taxon>
        <taxon>Bacillati</taxon>
        <taxon>Actinomycetota</taxon>
        <taxon>Actinomycetes</taxon>
        <taxon>Kitasatosporales</taxon>
        <taxon>Streptomycetaceae</taxon>
        <taxon>Streptomyces</taxon>
    </lineage>
</organism>
<dbReference type="Gene3D" id="2.60.60.30">
    <property type="entry name" value="sav2460 like domains"/>
    <property type="match status" value="1"/>
</dbReference>